<evidence type="ECO:0000313" key="2">
    <source>
        <dbReference type="EMBL" id="PYH90673.1"/>
    </source>
</evidence>
<evidence type="ECO:0000313" key="3">
    <source>
        <dbReference type="Proteomes" id="UP000247810"/>
    </source>
</evidence>
<dbReference type="VEuPathDB" id="FungiDB:BO71DRAFT_333946"/>
<gene>
    <name evidence="2" type="ORF">BO71DRAFT_333946</name>
</gene>
<reference evidence="2 3" key="1">
    <citation type="submission" date="2018-02" db="EMBL/GenBank/DDBJ databases">
        <title>The genomes of Aspergillus section Nigri reveals drivers in fungal speciation.</title>
        <authorList>
            <consortium name="DOE Joint Genome Institute"/>
            <person name="Vesth T.C."/>
            <person name="Nybo J."/>
            <person name="Theobald S."/>
            <person name="Brandl J."/>
            <person name="Frisvad J.C."/>
            <person name="Nielsen K.F."/>
            <person name="Lyhne E.K."/>
            <person name="Kogle M.E."/>
            <person name="Kuo A."/>
            <person name="Riley R."/>
            <person name="Clum A."/>
            <person name="Nolan M."/>
            <person name="Lipzen A."/>
            <person name="Salamov A."/>
            <person name="Henrissat B."/>
            <person name="Wiebenga A."/>
            <person name="De vries R.P."/>
            <person name="Grigoriev I.V."/>
            <person name="Mortensen U.H."/>
            <person name="Andersen M.R."/>
            <person name="Baker S.E."/>
        </authorList>
    </citation>
    <scope>NUCLEOTIDE SEQUENCE [LARGE SCALE GENOMIC DNA]</scope>
    <source>
        <strain evidence="2 3">CBS 707.79</strain>
    </source>
</reference>
<name>A0A319DHN6_9EURO</name>
<proteinExistence type="predicted"/>
<feature type="compositionally biased region" description="Polar residues" evidence="1">
    <location>
        <begin position="76"/>
        <end position="90"/>
    </location>
</feature>
<dbReference type="AlphaFoldDB" id="A0A319DHN6"/>
<dbReference type="EMBL" id="KZ825974">
    <property type="protein sequence ID" value="PYH90673.1"/>
    <property type="molecule type" value="Genomic_DNA"/>
</dbReference>
<dbReference type="STRING" id="1448320.A0A319DHN6"/>
<keyword evidence="3" id="KW-1185">Reference proteome</keyword>
<feature type="region of interest" description="Disordered" evidence="1">
    <location>
        <begin position="72"/>
        <end position="107"/>
    </location>
</feature>
<sequence length="107" mass="11018">MAEPEDVEEDLFADLYDADETTTQTLSSLEAPKFADSAALAAHGHAAQIPVQSVESGQTETEPVAAYQYSHLGVPQNGTDNVGTGANQVATPGGDSEPQGTGIKEDG</sequence>
<dbReference type="OrthoDB" id="3872446at2759"/>
<dbReference type="Proteomes" id="UP000247810">
    <property type="component" value="Unassembled WGS sequence"/>
</dbReference>
<organism evidence="2 3">
    <name type="scientific">Aspergillus ellipticus CBS 707.79</name>
    <dbReference type="NCBI Taxonomy" id="1448320"/>
    <lineage>
        <taxon>Eukaryota</taxon>
        <taxon>Fungi</taxon>
        <taxon>Dikarya</taxon>
        <taxon>Ascomycota</taxon>
        <taxon>Pezizomycotina</taxon>
        <taxon>Eurotiomycetes</taxon>
        <taxon>Eurotiomycetidae</taxon>
        <taxon>Eurotiales</taxon>
        <taxon>Aspergillaceae</taxon>
        <taxon>Aspergillus</taxon>
        <taxon>Aspergillus subgen. Circumdati</taxon>
    </lineage>
</organism>
<accession>A0A319DHN6</accession>
<evidence type="ECO:0000256" key="1">
    <source>
        <dbReference type="SAM" id="MobiDB-lite"/>
    </source>
</evidence>
<protein>
    <submittedName>
        <fullName evidence="2">Uncharacterized protein</fullName>
    </submittedName>
</protein>